<accession>A0A8S1L6V1</accession>
<sequence length="55" mass="6685">MKMVNEINQNFDKDSLENDQAKLRKLMKLSHRALDKLNIFNLQKYEKDNFLEKDK</sequence>
<dbReference type="EMBL" id="CAJJDN010000012">
    <property type="protein sequence ID" value="CAD8058384.1"/>
    <property type="molecule type" value="Genomic_DNA"/>
</dbReference>
<reference evidence="1" key="1">
    <citation type="submission" date="2021-01" db="EMBL/GenBank/DDBJ databases">
        <authorList>
            <consortium name="Genoscope - CEA"/>
            <person name="William W."/>
        </authorList>
    </citation>
    <scope>NUCLEOTIDE SEQUENCE</scope>
</reference>
<name>A0A8S1L6V1_9CILI</name>
<organism evidence="1 2">
    <name type="scientific">Paramecium sonneborni</name>
    <dbReference type="NCBI Taxonomy" id="65129"/>
    <lineage>
        <taxon>Eukaryota</taxon>
        <taxon>Sar</taxon>
        <taxon>Alveolata</taxon>
        <taxon>Ciliophora</taxon>
        <taxon>Intramacronucleata</taxon>
        <taxon>Oligohymenophorea</taxon>
        <taxon>Peniculida</taxon>
        <taxon>Parameciidae</taxon>
        <taxon>Paramecium</taxon>
    </lineage>
</organism>
<comment type="caution">
    <text evidence="1">The sequence shown here is derived from an EMBL/GenBank/DDBJ whole genome shotgun (WGS) entry which is preliminary data.</text>
</comment>
<dbReference type="Proteomes" id="UP000692954">
    <property type="component" value="Unassembled WGS sequence"/>
</dbReference>
<protein>
    <submittedName>
        <fullName evidence="1">Uncharacterized protein</fullName>
    </submittedName>
</protein>
<keyword evidence="2" id="KW-1185">Reference proteome</keyword>
<evidence type="ECO:0000313" key="1">
    <source>
        <dbReference type="EMBL" id="CAD8058384.1"/>
    </source>
</evidence>
<dbReference type="AlphaFoldDB" id="A0A8S1L6V1"/>
<proteinExistence type="predicted"/>
<gene>
    <name evidence="1" type="ORF">PSON_ATCC_30995.1.T0120174</name>
</gene>
<evidence type="ECO:0000313" key="2">
    <source>
        <dbReference type="Proteomes" id="UP000692954"/>
    </source>
</evidence>